<dbReference type="Proteomes" id="UP001392437">
    <property type="component" value="Unassembled WGS sequence"/>
</dbReference>
<protein>
    <submittedName>
        <fullName evidence="1">Uncharacterized protein</fullName>
    </submittedName>
</protein>
<reference evidence="1 2" key="1">
    <citation type="submission" date="2023-01" db="EMBL/GenBank/DDBJ databases">
        <title>Analysis of 21 Apiospora genomes using comparative genomics revels a genus with tremendous synthesis potential of carbohydrate active enzymes and secondary metabolites.</title>
        <authorList>
            <person name="Sorensen T."/>
        </authorList>
    </citation>
    <scope>NUCLEOTIDE SEQUENCE [LARGE SCALE GENOMIC DNA]</scope>
    <source>
        <strain evidence="1 2">CBS 117206</strain>
    </source>
</reference>
<dbReference type="EMBL" id="JAQQWP010000008">
    <property type="protein sequence ID" value="KAK8105487.1"/>
    <property type="molecule type" value="Genomic_DNA"/>
</dbReference>
<sequence length="116" mass="13243">MEAKAKRGVVGQRDLLITMRGILDVAGEYIRRNLAENEQGAPLMLDLADWWYSEPHVRLTRRVASRLLQRTTAGFMLRATLTPVLINNHHTSTTGQRFDVIVKLQYALVIESRQVD</sequence>
<organism evidence="1 2">
    <name type="scientific">Apiospora kogelbergensis</name>
    <dbReference type="NCBI Taxonomy" id="1337665"/>
    <lineage>
        <taxon>Eukaryota</taxon>
        <taxon>Fungi</taxon>
        <taxon>Dikarya</taxon>
        <taxon>Ascomycota</taxon>
        <taxon>Pezizomycotina</taxon>
        <taxon>Sordariomycetes</taxon>
        <taxon>Xylariomycetidae</taxon>
        <taxon>Amphisphaeriales</taxon>
        <taxon>Apiosporaceae</taxon>
        <taxon>Apiospora</taxon>
    </lineage>
</organism>
<name>A0AAW0QIY0_9PEZI</name>
<proteinExistence type="predicted"/>
<evidence type="ECO:0000313" key="2">
    <source>
        <dbReference type="Proteomes" id="UP001392437"/>
    </source>
</evidence>
<accession>A0AAW0QIY0</accession>
<gene>
    <name evidence="1" type="ORF">PG999_008846</name>
</gene>
<evidence type="ECO:0000313" key="1">
    <source>
        <dbReference type="EMBL" id="KAK8105487.1"/>
    </source>
</evidence>
<comment type="caution">
    <text evidence="1">The sequence shown here is derived from an EMBL/GenBank/DDBJ whole genome shotgun (WGS) entry which is preliminary data.</text>
</comment>
<dbReference type="AlphaFoldDB" id="A0AAW0QIY0"/>
<keyword evidence="2" id="KW-1185">Reference proteome</keyword>